<dbReference type="PANTHER" id="PTHR33630:SF9">
    <property type="entry name" value="CUTINASE 4"/>
    <property type="match status" value="1"/>
</dbReference>
<evidence type="ECO:0000256" key="4">
    <source>
        <dbReference type="ARBA" id="ARBA00023157"/>
    </source>
</evidence>
<sequence>MNPLLKAGGGLRRLKLDTRAGKTAVAIALAGATAATGLVVVDQMSAPSVNAKAAALDTACTPVKLVVVPGTWETTPGADPNNPAGPQMLRAITDRLQGQFGGKVSSYWVPYSATAFDQGLTYADSKQSGLNGARSAMSEIAKQCPGTRFVGLGYSQGADVAGDVAQGIGNGRGPVPASDLLATGLVADPGKGTRGEVNLGRQVPASHGMAGARKPGYNQVSGRVANVCLPGDLYCAIPNKYHLLTAVGAVLGHAGVANLQGSAEDELNKPPNLAKQKRADISALPPGIQRLVQQARAHDTKGAAKTADDLGKMIAPLQSIIRLLGNPLIVNALLATPDGSPTKLAGQALAILSKVDMVALANDLQTALNAASKQDVNTLIRVALDAAQRLAPLAGLPSDQVSKAAWVISGLMPEALLAQANNIIGGIKRIDYKGIQKAADSVPALVQRGDVAGLYKALVAIEDRLMPLADTATMVDLKPLAALLAMWPPGSQERAIGDALLILNRVDWGRIVRDLRGLQGKLEKFDPKHTPKLDPANPRKSLQDIFGVNVLSMIPAVADLAQHGLDVAGLKLPNGTVAELLRTDLNPMEIIKEGMAAAVFYGSNVHTAYGSQSVEGTGRPAVDTLSDWLAQRIAAA</sequence>
<comment type="similarity">
    <text evidence="1">Belongs to the cutinase family.</text>
</comment>
<evidence type="ECO:0000256" key="3">
    <source>
        <dbReference type="ARBA" id="ARBA00022801"/>
    </source>
</evidence>
<keyword evidence="2" id="KW-0719">Serine esterase</keyword>
<keyword evidence="6" id="KW-1185">Reference proteome</keyword>
<dbReference type="Proteomes" id="UP000669179">
    <property type="component" value="Unassembled WGS sequence"/>
</dbReference>
<dbReference type="Gene3D" id="3.40.50.1820">
    <property type="entry name" value="alpha/beta hydrolase"/>
    <property type="match status" value="1"/>
</dbReference>
<dbReference type="InterPro" id="IPR029058">
    <property type="entry name" value="AB_hydrolase_fold"/>
</dbReference>
<dbReference type="SMART" id="SM01110">
    <property type="entry name" value="Cutinase"/>
    <property type="match status" value="1"/>
</dbReference>
<dbReference type="GO" id="GO:0052689">
    <property type="term" value="F:carboxylic ester hydrolase activity"/>
    <property type="evidence" value="ECO:0007669"/>
    <property type="project" value="UniProtKB-KW"/>
</dbReference>
<name>A0A939P6H1_9ACTN</name>
<evidence type="ECO:0000256" key="2">
    <source>
        <dbReference type="ARBA" id="ARBA00022487"/>
    </source>
</evidence>
<dbReference type="AlphaFoldDB" id="A0A939P6H1"/>
<evidence type="ECO:0000256" key="1">
    <source>
        <dbReference type="ARBA" id="ARBA00007534"/>
    </source>
</evidence>
<keyword evidence="3" id="KW-0378">Hydrolase</keyword>
<dbReference type="SUPFAM" id="SSF53474">
    <property type="entry name" value="alpha/beta-Hydrolases"/>
    <property type="match status" value="1"/>
</dbReference>
<reference evidence="5" key="1">
    <citation type="submission" date="2021-03" db="EMBL/GenBank/DDBJ databases">
        <authorList>
            <person name="Kanchanasin P."/>
            <person name="Saeng-In P."/>
            <person name="Phongsopitanun W."/>
            <person name="Yuki M."/>
            <person name="Kudo T."/>
            <person name="Ohkuma M."/>
            <person name="Tanasupawat S."/>
        </authorList>
    </citation>
    <scope>NUCLEOTIDE SEQUENCE</scope>
    <source>
        <strain evidence="5">GKU 128</strain>
    </source>
</reference>
<accession>A0A939P6H1</accession>
<comment type="caution">
    <text evidence="5">The sequence shown here is derived from an EMBL/GenBank/DDBJ whole genome shotgun (WGS) entry which is preliminary data.</text>
</comment>
<organism evidence="5 6">
    <name type="scientific">Actinomadura barringtoniae</name>
    <dbReference type="NCBI Taxonomy" id="1427535"/>
    <lineage>
        <taxon>Bacteria</taxon>
        <taxon>Bacillati</taxon>
        <taxon>Actinomycetota</taxon>
        <taxon>Actinomycetes</taxon>
        <taxon>Streptosporangiales</taxon>
        <taxon>Thermomonosporaceae</taxon>
        <taxon>Actinomadura</taxon>
    </lineage>
</organism>
<dbReference type="PANTHER" id="PTHR33630">
    <property type="entry name" value="CUTINASE RV1984C-RELATED-RELATED"/>
    <property type="match status" value="1"/>
</dbReference>
<dbReference type="RefSeq" id="WP_208253681.1">
    <property type="nucleotide sequence ID" value="NZ_JAGEOJ010000001.1"/>
</dbReference>
<proteinExistence type="inferred from homology"/>
<evidence type="ECO:0000313" key="6">
    <source>
        <dbReference type="Proteomes" id="UP000669179"/>
    </source>
</evidence>
<dbReference type="EMBL" id="JAGEOJ010000001">
    <property type="protein sequence ID" value="MBO2446115.1"/>
    <property type="molecule type" value="Genomic_DNA"/>
</dbReference>
<evidence type="ECO:0000313" key="5">
    <source>
        <dbReference type="EMBL" id="MBO2446115.1"/>
    </source>
</evidence>
<protein>
    <submittedName>
        <fullName evidence="5">Cutinase family protein</fullName>
    </submittedName>
</protein>
<dbReference type="InterPro" id="IPR000675">
    <property type="entry name" value="Cutinase/axe"/>
</dbReference>
<dbReference type="Pfam" id="PF01083">
    <property type="entry name" value="Cutinase"/>
    <property type="match status" value="1"/>
</dbReference>
<gene>
    <name evidence="5" type="ORF">J4573_03370</name>
</gene>
<keyword evidence="4" id="KW-1015">Disulfide bond</keyword>